<comment type="caution">
    <text evidence="10">The sequence shown here is derived from an EMBL/GenBank/DDBJ whole genome shotgun (WGS) entry which is preliminary data.</text>
</comment>
<dbReference type="Gene3D" id="1.10.3080.10">
    <property type="entry name" value="Clc chloride channel"/>
    <property type="match status" value="1"/>
</dbReference>
<feature type="transmembrane region" description="Helical" evidence="8">
    <location>
        <begin position="304"/>
        <end position="324"/>
    </location>
</feature>
<evidence type="ECO:0000259" key="9">
    <source>
        <dbReference type="PROSITE" id="PS51202"/>
    </source>
</evidence>
<keyword evidence="3 8" id="KW-0812">Transmembrane</keyword>
<evidence type="ECO:0000256" key="2">
    <source>
        <dbReference type="ARBA" id="ARBA00022448"/>
    </source>
</evidence>
<feature type="transmembrane region" description="Helical" evidence="8">
    <location>
        <begin position="229"/>
        <end position="247"/>
    </location>
</feature>
<evidence type="ECO:0000313" key="10">
    <source>
        <dbReference type="EMBL" id="MFD1410467.1"/>
    </source>
</evidence>
<feature type="transmembrane region" description="Helical" evidence="8">
    <location>
        <begin position="60"/>
        <end position="79"/>
    </location>
</feature>
<dbReference type="EMBL" id="JBHTOH010000015">
    <property type="protein sequence ID" value="MFD1410467.1"/>
    <property type="molecule type" value="Genomic_DNA"/>
</dbReference>
<accession>A0ABW4BM26</accession>
<dbReference type="CDD" id="cd01031">
    <property type="entry name" value="EriC"/>
    <property type="match status" value="1"/>
</dbReference>
<organism evidence="10 11">
    <name type="scientific">Lapidilactobacillus gannanensis</name>
    <dbReference type="NCBI Taxonomy" id="2486002"/>
    <lineage>
        <taxon>Bacteria</taxon>
        <taxon>Bacillati</taxon>
        <taxon>Bacillota</taxon>
        <taxon>Bacilli</taxon>
        <taxon>Lactobacillales</taxon>
        <taxon>Lactobacillaceae</taxon>
        <taxon>Lapidilactobacillus</taxon>
    </lineage>
</organism>
<dbReference type="InterPro" id="IPR001807">
    <property type="entry name" value="ClC"/>
</dbReference>
<feature type="transmembrane region" description="Helical" evidence="8">
    <location>
        <begin position="355"/>
        <end position="376"/>
    </location>
</feature>
<dbReference type="PROSITE" id="PS51202">
    <property type="entry name" value="RCK_C"/>
    <property type="match status" value="1"/>
</dbReference>
<evidence type="ECO:0000256" key="7">
    <source>
        <dbReference type="ARBA" id="ARBA00023214"/>
    </source>
</evidence>
<evidence type="ECO:0000256" key="1">
    <source>
        <dbReference type="ARBA" id="ARBA00004141"/>
    </source>
</evidence>
<feature type="transmembrane region" description="Helical" evidence="8">
    <location>
        <begin position="193"/>
        <end position="217"/>
    </location>
</feature>
<evidence type="ECO:0000256" key="3">
    <source>
        <dbReference type="ARBA" id="ARBA00022692"/>
    </source>
</evidence>
<keyword evidence="2" id="KW-0813">Transport</keyword>
<dbReference type="Pfam" id="PF00654">
    <property type="entry name" value="Voltage_CLC"/>
    <property type="match status" value="1"/>
</dbReference>
<evidence type="ECO:0000256" key="8">
    <source>
        <dbReference type="SAM" id="Phobius"/>
    </source>
</evidence>
<dbReference type="InterPro" id="IPR006037">
    <property type="entry name" value="RCK_C"/>
</dbReference>
<dbReference type="Proteomes" id="UP001597191">
    <property type="component" value="Unassembled WGS sequence"/>
</dbReference>
<dbReference type="SUPFAM" id="SSF116726">
    <property type="entry name" value="TrkA C-terminal domain-like"/>
    <property type="match status" value="1"/>
</dbReference>
<keyword evidence="5" id="KW-0406">Ion transport</keyword>
<dbReference type="PANTHER" id="PTHR45711:SF6">
    <property type="entry name" value="CHLORIDE CHANNEL PROTEIN"/>
    <property type="match status" value="1"/>
</dbReference>
<evidence type="ECO:0000256" key="5">
    <source>
        <dbReference type="ARBA" id="ARBA00023065"/>
    </source>
</evidence>
<dbReference type="RefSeq" id="WP_379880214.1">
    <property type="nucleotide sequence ID" value="NZ_JBHTOH010000015.1"/>
</dbReference>
<sequence>MLNVGRIRAKLDFNHVTFIGKGLVVGLISGLVVSLFRLIIEKSLLLWQFWYGKAHQQWQWLLLIAAILIVIAIINAYLIKREPHIMGSGIPEVEAQLATTLHLNWWSILWRKFVGGVLAIGSGLFLGREGPSIQLGSSIGQGFAQLTHEHETNERVLLAAGAASGLSAAFNAPMAGTMFVLEEVYHNFSPLVWMSSLAGALGANFISLNFFGLTPVLQIHYDTSFPLRLYWHLLLLGIFLGLLGILYQRILLYMPRLYQKIPRLPRRWNDIVPLMLVMVVGYFWPQTLGGGNGLILSLAKQQPAAIIVLGLFSLRFVFSMVSYGSGLPGGIFLPILTLGALIGDLYGVLMVQAKLLPASLVMNLVIFAMAGYFAGIGKAPFTAILLITEMVGSLSHLMPLAVVSLTAYLVVDVLGGEPIYESLSARMNLNQTLAQLTGRNDRLEIPVFEGTRFVGTEVRDIAWPKNTLLMSIRRGSKDLIPKGDTEIRAGDTLIVLTDHQQRAQVKRALLDFSRESEQLRP</sequence>
<reference evidence="11" key="1">
    <citation type="journal article" date="2019" name="Int. J. Syst. Evol. Microbiol.">
        <title>The Global Catalogue of Microorganisms (GCM) 10K type strain sequencing project: providing services to taxonomists for standard genome sequencing and annotation.</title>
        <authorList>
            <consortium name="The Broad Institute Genomics Platform"/>
            <consortium name="The Broad Institute Genome Sequencing Center for Infectious Disease"/>
            <person name="Wu L."/>
            <person name="Ma J."/>
        </authorList>
    </citation>
    <scope>NUCLEOTIDE SEQUENCE [LARGE SCALE GENOMIC DNA]</scope>
    <source>
        <strain evidence="11">CCM 8937</strain>
    </source>
</reference>
<feature type="transmembrane region" description="Helical" evidence="8">
    <location>
        <begin position="383"/>
        <end position="411"/>
    </location>
</feature>
<feature type="transmembrane region" description="Helical" evidence="8">
    <location>
        <begin position="21"/>
        <end position="40"/>
    </location>
</feature>
<protein>
    <submittedName>
        <fullName evidence="10">ClC family H(+)/Cl(-) exchange transporter</fullName>
    </submittedName>
</protein>
<dbReference type="Gene3D" id="3.30.70.1450">
    <property type="entry name" value="Regulator of K+ conductance, C-terminal domain"/>
    <property type="match status" value="1"/>
</dbReference>
<feature type="transmembrane region" description="Helical" evidence="8">
    <location>
        <begin position="268"/>
        <end position="284"/>
    </location>
</feature>
<keyword evidence="7" id="KW-0868">Chloride</keyword>
<dbReference type="PANTHER" id="PTHR45711">
    <property type="entry name" value="CHLORIDE CHANNEL PROTEIN"/>
    <property type="match status" value="1"/>
</dbReference>
<keyword evidence="11" id="KW-1185">Reference proteome</keyword>
<dbReference type="PRINTS" id="PR00762">
    <property type="entry name" value="CLCHANNEL"/>
</dbReference>
<evidence type="ECO:0000313" key="11">
    <source>
        <dbReference type="Proteomes" id="UP001597191"/>
    </source>
</evidence>
<feature type="domain" description="RCK C-terminal" evidence="9">
    <location>
        <begin position="430"/>
        <end position="511"/>
    </location>
</feature>
<evidence type="ECO:0000256" key="6">
    <source>
        <dbReference type="ARBA" id="ARBA00023136"/>
    </source>
</evidence>
<keyword evidence="6 8" id="KW-0472">Membrane</keyword>
<gene>
    <name evidence="10" type="ORF">ACFQ4R_02350</name>
</gene>
<dbReference type="Pfam" id="PF02080">
    <property type="entry name" value="TrkA_C"/>
    <property type="match status" value="1"/>
</dbReference>
<dbReference type="InterPro" id="IPR036721">
    <property type="entry name" value="RCK_C_sf"/>
</dbReference>
<proteinExistence type="predicted"/>
<comment type="subcellular location">
    <subcellularLocation>
        <location evidence="1">Membrane</location>
        <topology evidence="1">Multi-pass membrane protein</topology>
    </subcellularLocation>
</comment>
<keyword evidence="4 8" id="KW-1133">Transmembrane helix</keyword>
<dbReference type="SUPFAM" id="SSF81340">
    <property type="entry name" value="Clc chloride channel"/>
    <property type="match status" value="1"/>
</dbReference>
<evidence type="ECO:0000256" key="4">
    <source>
        <dbReference type="ARBA" id="ARBA00022989"/>
    </source>
</evidence>
<feature type="transmembrane region" description="Helical" evidence="8">
    <location>
        <begin position="331"/>
        <end position="349"/>
    </location>
</feature>
<name>A0ABW4BM26_9LACO</name>
<dbReference type="InterPro" id="IPR014743">
    <property type="entry name" value="Cl-channel_core"/>
</dbReference>